<organism evidence="2 3">
    <name type="scientific">Cucurbitaria berberidis CBS 394.84</name>
    <dbReference type="NCBI Taxonomy" id="1168544"/>
    <lineage>
        <taxon>Eukaryota</taxon>
        <taxon>Fungi</taxon>
        <taxon>Dikarya</taxon>
        <taxon>Ascomycota</taxon>
        <taxon>Pezizomycotina</taxon>
        <taxon>Dothideomycetes</taxon>
        <taxon>Pleosporomycetidae</taxon>
        <taxon>Pleosporales</taxon>
        <taxon>Pleosporineae</taxon>
        <taxon>Cucurbitariaceae</taxon>
        <taxon>Cucurbitaria</taxon>
    </lineage>
</organism>
<gene>
    <name evidence="2" type="ORF">K460DRAFT_88447</name>
</gene>
<comment type="caution">
    <text evidence="2">The sequence shown here is derived from an EMBL/GenBank/DDBJ whole genome shotgun (WGS) entry which is preliminary data.</text>
</comment>
<evidence type="ECO:0000313" key="3">
    <source>
        <dbReference type="Proteomes" id="UP000800039"/>
    </source>
</evidence>
<evidence type="ECO:0000313" key="2">
    <source>
        <dbReference type="EMBL" id="KAF1849294.1"/>
    </source>
</evidence>
<name>A0A9P4GQ60_9PLEO</name>
<dbReference type="RefSeq" id="XP_040791857.1">
    <property type="nucleotide sequence ID" value="XM_040938776.1"/>
</dbReference>
<accession>A0A9P4GQ60</accession>
<dbReference type="Proteomes" id="UP000800039">
    <property type="component" value="Unassembled WGS sequence"/>
</dbReference>
<evidence type="ECO:0000256" key="1">
    <source>
        <dbReference type="SAM" id="MobiDB-lite"/>
    </source>
</evidence>
<dbReference type="GeneID" id="63856033"/>
<reference evidence="2" key="1">
    <citation type="submission" date="2020-01" db="EMBL/GenBank/DDBJ databases">
        <authorList>
            <consortium name="DOE Joint Genome Institute"/>
            <person name="Haridas S."/>
            <person name="Albert R."/>
            <person name="Binder M."/>
            <person name="Bloem J."/>
            <person name="Labutti K."/>
            <person name="Salamov A."/>
            <person name="Andreopoulos B."/>
            <person name="Baker S.E."/>
            <person name="Barry K."/>
            <person name="Bills G."/>
            <person name="Bluhm B.H."/>
            <person name="Cannon C."/>
            <person name="Castanera R."/>
            <person name="Culley D.E."/>
            <person name="Daum C."/>
            <person name="Ezra D."/>
            <person name="Gonzalez J.B."/>
            <person name="Henrissat B."/>
            <person name="Kuo A."/>
            <person name="Liang C."/>
            <person name="Lipzen A."/>
            <person name="Lutzoni F."/>
            <person name="Magnuson J."/>
            <person name="Mondo S."/>
            <person name="Nolan M."/>
            <person name="Ohm R."/>
            <person name="Pangilinan J."/>
            <person name="Park H.-J."/>
            <person name="Ramirez L."/>
            <person name="Alfaro M."/>
            <person name="Sun H."/>
            <person name="Tritt A."/>
            <person name="Yoshinaga Y."/>
            <person name="Zwiers L.-H."/>
            <person name="Turgeon B.G."/>
            <person name="Goodwin S.B."/>
            <person name="Spatafora J.W."/>
            <person name="Crous P.W."/>
            <person name="Grigoriev I.V."/>
        </authorList>
    </citation>
    <scope>NUCLEOTIDE SEQUENCE</scope>
    <source>
        <strain evidence="2">CBS 394.84</strain>
    </source>
</reference>
<protein>
    <submittedName>
        <fullName evidence="2">Uncharacterized protein</fullName>
    </submittedName>
</protein>
<keyword evidence="3" id="KW-1185">Reference proteome</keyword>
<feature type="region of interest" description="Disordered" evidence="1">
    <location>
        <begin position="71"/>
        <end position="95"/>
    </location>
</feature>
<dbReference type="EMBL" id="ML976615">
    <property type="protein sequence ID" value="KAF1849294.1"/>
    <property type="molecule type" value="Genomic_DNA"/>
</dbReference>
<proteinExistence type="predicted"/>
<dbReference type="AlphaFoldDB" id="A0A9P4GQ60"/>
<sequence>MSLGGVRLYFHIRTVQHHLIHTRRGKHSPLATIQTRSSTARRDYEVWQTIVNFPIPTFGTHRHPWGIRLEPPLTRPKQKAVPMRSPSSLAPGHRSIWAGPRRSYPSRPPACDPTASKVANPQMPIKLCQRRRRSVGSRPYSQRCQKEELRRWPVCMCPVCGVPCVSHDGKIPRCPAS</sequence>